<comment type="caution">
    <text evidence="10">The sequence shown here is derived from an EMBL/GenBank/DDBJ whole genome shotgun (WGS) entry which is preliminary data.</text>
</comment>
<evidence type="ECO:0000313" key="10">
    <source>
        <dbReference type="EMBL" id="CAG7597527.1"/>
    </source>
</evidence>
<keyword evidence="4" id="KW-0547">Nucleotide-binding</keyword>
<dbReference type="InterPro" id="IPR003136">
    <property type="entry name" value="Cytidylate_kin"/>
</dbReference>
<dbReference type="EC" id="2.7.4.25" evidence="2"/>
<dbReference type="Pfam" id="PF02224">
    <property type="entry name" value="Cytidylate_kin"/>
    <property type="match status" value="1"/>
</dbReference>
<evidence type="ECO:0000256" key="3">
    <source>
        <dbReference type="ARBA" id="ARBA00022679"/>
    </source>
</evidence>
<dbReference type="SUPFAM" id="SSF52540">
    <property type="entry name" value="P-loop containing nucleoside triphosphate hydrolases"/>
    <property type="match status" value="1"/>
</dbReference>
<keyword evidence="6" id="KW-0067">ATP-binding</keyword>
<dbReference type="InterPro" id="IPR011994">
    <property type="entry name" value="Cytidylate_kinase_dom"/>
</dbReference>
<keyword evidence="11" id="KW-1185">Reference proteome</keyword>
<dbReference type="GO" id="GO:0036431">
    <property type="term" value="F:dCMP kinase activity"/>
    <property type="evidence" value="ECO:0007669"/>
    <property type="project" value="InterPro"/>
</dbReference>
<dbReference type="CDD" id="cd02020">
    <property type="entry name" value="CMPK"/>
    <property type="match status" value="1"/>
</dbReference>
<accession>A0A8S4BXV0</accession>
<dbReference type="AlphaFoldDB" id="A0A8S4BXV0"/>
<dbReference type="Gene3D" id="3.40.50.300">
    <property type="entry name" value="P-loop containing nucleotide triphosphate hydrolases"/>
    <property type="match status" value="1"/>
</dbReference>
<comment type="similarity">
    <text evidence="1">Belongs to the cytidylate kinase family. Type 1 subfamily.</text>
</comment>
<comment type="catalytic activity">
    <reaction evidence="8">
        <text>CMP + ATP = CDP + ADP</text>
        <dbReference type="Rhea" id="RHEA:11600"/>
        <dbReference type="ChEBI" id="CHEBI:30616"/>
        <dbReference type="ChEBI" id="CHEBI:58069"/>
        <dbReference type="ChEBI" id="CHEBI:60377"/>
        <dbReference type="ChEBI" id="CHEBI:456216"/>
        <dbReference type="EC" id="2.7.4.25"/>
    </reaction>
</comment>
<sequence length="208" mass="22770">MSFVVAIDGPAASGKGTIAKIVAEKLGFDYLDTGSLYRTVAYFALQNQIELRDANKLVSLIDSINFNDTVGAALYGSMVSENASVIAAIPEVRKALLGIQRTFAVGKKGVVIEGRDIGTVIFPNANVKIYITADIEERAARRFKQLQKNGEDIIYDDVLRDLQIRDLRDSSRNNAPLTKGNDYLVVDTTKMDIDTAVDSILKLINRAL</sequence>
<keyword evidence="3" id="KW-0808">Transferase</keyword>
<proteinExistence type="inferred from homology"/>
<dbReference type="Proteomes" id="UP000837675">
    <property type="component" value="Unassembled WGS sequence"/>
</dbReference>
<evidence type="ECO:0000256" key="6">
    <source>
        <dbReference type="ARBA" id="ARBA00022840"/>
    </source>
</evidence>
<evidence type="ECO:0000256" key="5">
    <source>
        <dbReference type="ARBA" id="ARBA00022777"/>
    </source>
</evidence>
<dbReference type="NCBIfam" id="TIGR00017">
    <property type="entry name" value="cmk"/>
    <property type="match status" value="1"/>
</dbReference>
<evidence type="ECO:0000256" key="4">
    <source>
        <dbReference type="ARBA" id="ARBA00022741"/>
    </source>
</evidence>
<evidence type="ECO:0000259" key="9">
    <source>
        <dbReference type="Pfam" id="PF02224"/>
    </source>
</evidence>
<dbReference type="InterPro" id="IPR027417">
    <property type="entry name" value="P-loop_NTPase"/>
</dbReference>
<dbReference type="GO" id="GO:0005524">
    <property type="term" value="F:ATP binding"/>
    <property type="evidence" value="ECO:0007669"/>
    <property type="project" value="UniProtKB-KW"/>
</dbReference>
<evidence type="ECO:0000256" key="1">
    <source>
        <dbReference type="ARBA" id="ARBA00009427"/>
    </source>
</evidence>
<name>A0A8S4BXV0_9ACAR</name>
<organism evidence="10 11">
    <name type="scientific">Hyalomma marginatum</name>
    <dbReference type="NCBI Taxonomy" id="34627"/>
    <lineage>
        <taxon>Eukaryota</taxon>
        <taxon>Metazoa</taxon>
        <taxon>Ecdysozoa</taxon>
        <taxon>Arthropoda</taxon>
        <taxon>Chelicerata</taxon>
        <taxon>Arachnida</taxon>
        <taxon>Acari</taxon>
        <taxon>Parasitiformes</taxon>
        <taxon>Ixodida</taxon>
        <taxon>Ixodoidea</taxon>
        <taxon>Ixodidae</taxon>
        <taxon>Hyalomminae</taxon>
        <taxon>Hyalomma</taxon>
    </lineage>
</organism>
<dbReference type="EMBL" id="CAJVAF010000325">
    <property type="protein sequence ID" value="CAG7597527.1"/>
    <property type="molecule type" value="Genomic_DNA"/>
</dbReference>
<reference evidence="10" key="1">
    <citation type="submission" date="2021-06" db="EMBL/GenBank/DDBJ databases">
        <authorList>
            <person name="Nardi T."/>
            <person name="Nardi T."/>
        </authorList>
    </citation>
    <scope>NUCLEOTIDE SEQUENCE</scope>
</reference>
<gene>
    <name evidence="10" type="ORF">MHYMCMPASI_00944</name>
</gene>
<feature type="domain" description="Cytidylate kinase" evidence="9">
    <location>
        <begin position="5"/>
        <end position="205"/>
    </location>
</feature>
<evidence type="ECO:0000256" key="2">
    <source>
        <dbReference type="ARBA" id="ARBA00012906"/>
    </source>
</evidence>
<evidence type="ECO:0000256" key="8">
    <source>
        <dbReference type="ARBA" id="ARBA00048478"/>
    </source>
</evidence>
<protein>
    <recommendedName>
        <fullName evidence="2">(d)CMP kinase</fullName>
        <ecNumber evidence="2">2.7.4.25</ecNumber>
    </recommendedName>
</protein>
<comment type="catalytic activity">
    <reaction evidence="7">
        <text>dCMP + ATP = dCDP + ADP</text>
        <dbReference type="Rhea" id="RHEA:25094"/>
        <dbReference type="ChEBI" id="CHEBI:30616"/>
        <dbReference type="ChEBI" id="CHEBI:57566"/>
        <dbReference type="ChEBI" id="CHEBI:58593"/>
        <dbReference type="ChEBI" id="CHEBI:456216"/>
        <dbReference type="EC" id="2.7.4.25"/>
    </reaction>
</comment>
<evidence type="ECO:0000256" key="7">
    <source>
        <dbReference type="ARBA" id="ARBA00047615"/>
    </source>
</evidence>
<dbReference type="HAMAP" id="MF_00238">
    <property type="entry name" value="Cytidyl_kinase_type1"/>
    <property type="match status" value="1"/>
</dbReference>
<keyword evidence="5 10" id="KW-0418">Kinase</keyword>
<dbReference type="GO" id="GO:0006139">
    <property type="term" value="P:nucleobase-containing compound metabolic process"/>
    <property type="evidence" value="ECO:0007669"/>
    <property type="project" value="InterPro"/>
</dbReference>
<evidence type="ECO:0000313" key="11">
    <source>
        <dbReference type="Proteomes" id="UP000837675"/>
    </source>
</evidence>